<dbReference type="HOGENOM" id="CLU_1179344_0_0_0"/>
<keyword evidence="2" id="KW-0732">Signal</keyword>
<feature type="compositionally biased region" description="Low complexity" evidence="1">
    <location>
        <begin position="155"/>
        <end position="175"/>
    </location>
</feature>
<sequence length="235" mass="22839">MRSSLALSLALLAPLACPSLAQPSLDDLLDLAPAPEEPPDPTPQPGAADLSDLAGRLDPPGDAGDAFARALDRMDAAAGLLAEAPGGLPAARTQQEVLDLLDAVLAAATSPPPGGGGGGGEPGDPPPPTDGDAPPGGSQPAGPAPGPAGPPAPGPASAAAGENAGAPSAGAPVAAEPRGGPLDATAAGWGGLPPRLRDELTDGLDEPFSPVYRAATEDYYRRLSRRAAATPEGQP</sequence>
<dbReference type="AlphaFoldDB" id="I0IBQ8"/>
<keyword evidence="4" id="KW-1185">Reference proteome</keyword>
<proteinExistence type="predicted"/>
<evidence type="ECO:0000256" key="2">
    <source>
        <dbReference type="SAM" id="SignalP"/>
    </source>
</evidence>
<dbReference type="OrthoDB" id="277548at2"/>
<dbReference type="EMBL" id="AP012338">
    <property type="protein sequence ID" value="BAM02696.1"/>
    <property type="molecule type" value="Genomic_DNA"/>
</dbReference>
<evidence type="ECO:0000256" key="1">
    <source>
        <dbReference type="SAM" id="MobiDB-lite"/>
    </source>
</evidence>
<reference evidence="3 4" key="1">
    <citation type="submission" date="2012-02" db="EMBL/GenBank/DDBJ databases">
        <title>Complete genome sequence of Phycisphaera mikurensis NBRC 102666.</title>
        <authorList>
            <person name="Ankai A."/>
            <person name="Hosoyama A."/>
            <person name="Terui Y."/>
            <person name="Sekine M."/>
            <person name="Fukai R."/>
            <person name="Kato Y."/>
            <person name="Nakamura S."/>
            <person name="Yamada-Narita S."/>
            <person name="Kawakoshi A."/>
            <person name="Fukunaga Y."/>
            <person name="Yamazaki S."/>
            <person name="Fujita N."/>
        </authorList>
    </citation>
    <scope>NUCLEOTIDE SEQUENCE [LARGE SCALE GENOMIC DNA]</scope>
    <source>
        <strain evidence="4">NBRC 102666 / KCTC 22515 / FYK2301M01</strain>
    </source>
</reference>
<feature type="compositionally biased region" description="Pro residues" evidence="1">
    <location>
        <begin position="142"/>
        <end position="154"/>
    </location>
</feature>
<gene>
    <name evidence="3" type="ordered locus">PSMK_05370</name>
</gene>
<dbReference type="RefSeq" id="WP_014435916.1">
    <property type="nucleotide sequence ID" value="NC_017080.1"/>
</dbReference>
<dbReference type="Proteomes" id="UP000007881">
    <property type="component" value="Chromosome"/>
</dbReference>
<evidence type="ECO:0000313" key="3">
    <source>
        <dbReference type="EMBL" id="BAM02696.1"/>
    </source>
</evidence>
<name>I0IBQ8_PHYMF</name>
<feature type="chain" id="PRO_5003629050" evidence="2">
    <location>
        <begin position="22"/>
        <end position="235"/>
    </location>
</feature>
<protein>
    <submittedName>
        <fullName evidence="3">Uncharacterized protein</fullName>
    </submittedName>
</protein>
<feature type="region of interest" description="Disordered" evidence="1">
    <location>
        <begin position="102"/>
        <end position="207"/>
    </location>
</feature>
<accession>I0IBQ8</accession>
<dbReference type="STRING" id="1142394.PSMK_05370"/>
<evidence type="ECO:0000313" key="4">
    <source>
        <dbReference type="Proteomes" id="UP000007881"/>
    </source>
</evidence>
<feature type="signal peptide" evidence="2">
    <location>
        <begin position="1"/>
        <end position="21"/>
    </location>
</feature>
<dbReference type="KEGG" id="phm:PSMK_05370"/>
<organism evidence="3 4">
    <name type="scientific">Phycisphaera mikurensis (strain NBRC 102666 / KCTC 22515 / FYK2301M01)</name>
    <dbReference type="NCBI Taxonomy" id="1142394"/>
    <lineage>
        <taxon>Bacteria</taxon>
        <taxon>Pseudomonadati</taxon>
        <taxon>Planctomycetota</taxon>
        <taxon>Phycisphaerae</taxon>
        <taxon>Phycisphaerales</taxon>
        <taxon>Phycisphaeraceae</taxon>
        <taxon>Phycisphaera</taxon>
    </lineage>
</organism>
<feature type="compositionally biased region" description="Low complexity" evidence="1">
    <location>
        <begin position="130"/>
        <end position="141"/>
    </location>
</feature>
<feature type="region of interest" description="Disordered" evidence="1">
    <location>
        <begin position="27"/>
        <end position="66"/>
    </location>
</feature>